<reference evidence="3 4" key="1">
    <citation type="submission" date="2012-12" db="EMBL/GenBank/DDBJ databases">
        <title>The Genome Sequence of Bacillus cereus VD184.</title>
        <authorList>
            <consortium name="The Broad Institute Genome Sequencing Platform"/>
            <consortium name="The Broad Institute Genome Sequencing Center for Infectious Disease"/>
            <person name="Feldgarden M."/>
            <person name="Van der Auwera G.A."/>
            <person name="Mahillon J."/>
            <person name="Duprez V."/>
            <person name="Timmery S."/>
            <person name="Mattelet C."/>
            <person name="Dierick K."/>
            <person name="Sun M."/>
            <person name="Yu Z."/>
            <person name="Zhu L."/>
            <person name="Hu X."/>
            <person name="Shank E.B."/>
            <person name="Swiecicka I."/>
            <person name="Hansen B.M."/>
            <person name="Andrup L."/>
            <person name="Walker B."/>
            <person name="Young S.K."/>
            <person name="Zeng Q."/>
            <person name="Gargeya S."/>
            <person name="Fitzgerald M."/>
            <person name="Haas B."/>
            <person name="Abouelleil A."/>
            <person name="Alvarado L."/>
            <person name="Arachchi H.M."/>
            <person name="Berlin A.M."/>
            <person name="Chapman S.B."/>
            <person name="Dewar J."/>
            <person name="Goldberg J."/>
            <person name="Griggs A."/>
            <person name="Gujja S."/>
            <person name="Hansen M."/>
            <person name="Howarth C."/>
            <person name="Imamovic A."/>
            <person name="Larimer J."/>
            <person name="McCowan C."/>
            <person name="Murphy C."/>
            <person name="Neiman D."/>
            <person name="Pearson M."/>
            <person name="Priest M."/>
            <person name="Roberts A."/>
            <person name="Saif S."/>
            <person name="Shea T."/>
            <person name="Sisk P."/>
            <person name="Sykes S."/>
            <person name="Wortman J."/>
            <person name="Nusbaum C."/>
            <person name="Birren B."/>
        </authorList>
    </citation>
    <scope>NUCLEOTIDE SEQUENCE [LARGE SCALE GENOMIC DNA]</scope>
    <source>
        <strain evidence="3 4">VD184</strain>
    </source>
</reference>
<name>A0A9W5R0W4_BACCE</name>
<dbReference type="SUPFAM" id="SSF52218">
    <property type="entry name" value="Flavoproteins"/>
    <property type="match status" value="1"/>
</dbReference>
<keyword evidence="1" id="KW-0560">Oxidoreductase</keyword>
<dbReference type="GO" id="GO:0010181">
    <property type="term" value="F:FMN binding"/>
    <property type="evidence" value="ECO:0007669"/>
    <property type="project" value="TreeGrafter"/>
</dbReference>
<dbReference type="Gene3D" id="3.40.50.360">
    <property type="match status" value="1"/>
</dbReference>
<organism evidence="3 4">
    <name type="scientific">Bacillus cereus VD184</name>
    <dbReference type="NCBI Taxonomy" id="1053242"/>
    <lineage>
        <taxon>Bacteria</taxon>
        <taxon>Bacillati</taxon>
        <taxon>Bacillota</taxon>
        <taxon>Bacilli</taxon>
        <taxon>Bacillales</taxon>
        <taxon>Bacillaceae</taxon>
        <taxon>Bacillus</taxon>
        <taxon>Bacillus cereus group</taxon>
    </lineage>
</organism>
<dbReference type="RefSeq" id="WP_016123998.1">
    <property type="nucleotide sequence ID" value="NZ_KB976848.1"/>
</dbReference>
<evidence type="ECO:0000313" key="4">
    <source>
        <dbReference type="Proteomes" id="UP000014028"/>
    </source>
</evidence>
<evidence type="ECO:0000256" key="1">
    <source>
        <dbReference type="ARBA" id="ARBA00023002"/>
    </source>
</evidence>
<comment type="caution">
    <text evidence="3">The sequence shown here is derived from an EMBL/GenBank/DDBJ whole genome shotgun (WGS) entry which is preliminary data.</text>
</comment>
<dbReference type="PANTHER" id="PTHR47307:SF1">
    <property type="entry name" value="GLUTATHIONE-REGULATED POTASSIUM-EFFLUX SYSTEM ANCILLARY PROTEIN KEFG"/>
    <property type="match status" value="1"/>
</dbReference>
<dbReference type="GO" id="GO:0003955">
    <property type="term" value="F:NAD(P)H dehydrogenase (quinone) activity"/>
    <property type="evidence" value="ECO:0007669"/>
    <property type="project" value="TreeGrafter"/>
</dbReference>
<protein>
    <recommendedName>
        <fullName evidence="2">Flavodoxin-like fold domain-containing protein</fullName>
    </recommendedName>
</protein>
<sequence>MKILVVLAHPDLAQSHVNRTLVEELKKNAEIDIHDLYSSYPDWKICVKKEQVLLEKYNRIILQFPFYWYSMPALMKKWLEEILTPGWAYGEKGNKLAEKEFILAITTGGSAEGYQAGGYNWHTISEYTRPLQATIIRCGGIFLPSFVTYNTKKLTGEELKLRAQQYVGYIKKCEYIPFGH</sequence>
<dbReference type="InterPro" id="IPR003680">
    <property type="entry name" value="Flavodoxin_fold"/>
</dbReference>
<gene>
    <name evidence="3" type="ORF">IKC_06249</name>
</gene>
<proteinExistence type="predicted"/>
<dbReference type="AlphaFoldDB" id="A0A9W5R0W4"/>
<evidence type="ECO:0000259" key="2">
    <source>
        <dbReference type="Pfam" id="PF02525"/>
    </source>
</evidence>
<dbReference type="Proteomes" id="UP000014028">
    <property type="component" value="Unassembled WGS sequence"/>
</dbReference>
<dbReference type="Pfam" id="PF02525">
    <property type="entry name" value="Flavodoxin_2"/>
    <property type="match status" value="1"/>
</dbReference>
<dbReference type="GO" id="GO:0009055">
    <property type="term" value="F:electron transfer activity"/>
    <property type="evidence" value="ECO:0007669"/>
    <property type="project" value="TreeGrafter"/>
</dbReference>
<feature type="domain" description="Flavodoxin-like fold" evidence="2">
    <location>
        <begin position="1"/>
        <end position="164"/>
    </location>
</feature>
<accession>A0A9W5R0W4</accession>
<dbReference type="EMBL" id="AHFK01000108">
    <property type="protein sequence ID" value="EOQ01472.1"/>
    <property type="molecule type" value="Genomic_DNA"/>
</dbReference>
<dbReference type="InterPro" id="IPR029039">
    <property type="entry name" value="Flavoprotein-like_sf"/>
</dbReference>
<dbReference type="PANTHER" id="PTHR47307">
    <property type="entry name" value="GLUTATHIONE-REGULATED POTASSIUM-EFFLUX SYSTEM ANCILLARY PROTEIN KEFG"/>
    <property type="match status" value="1"/>
</dbReference>
<dbReference type="InterPro" id="IPR046980">
    <property type="entry name" value="KefG/KefF"/>
</dbReference>
<evidence type="ECO:0000313" key="3">
    <source>
        <dbReference type="EMBL" id="EOQ01472.1"/>
    </source>
</evidence>